<evidence type="ECO:0000259" key="2">
    <source>
        <dbReference type="Pfam" id="PF22936"/>
    </source>
</evidence>
<evidence type="ECO:0000256" key="1">
    <source>
        <dbReference type="SAM" id="MobiDB-lite"/>
    </source>
</evidence>
<sequence length="296" mass="33010">MYSPLASERPADIYSRLEHGLKETMETETLNLGREMELKTVVGLALVDDEYNSLMHEWIMDSGASMHLCNNKKWFTEFADLPTKTVQVANTKANLDITGGGTVTLDVQTKEGKWNQVTLSNVLYAPDAMCNLLSISQLTNKGATGYVNETTFDIIHNDELLMDATSYEGLFKLNMYTSQPYAFAGTSPTAENNDEPEQPNATETNDEPEQPNTTENNDEPEPQTEEPGFNFNDRVWALHRDLGHMSLEAMSRLADMLEGMPVSKKEIKARMGQSCPVCKVTTDVVRVPRDPASRTS</sequence>
<comment type="caution">
    <text evidence="3">The sequence shown here is derived from an EMBL/GenBank/DDBJ whole genome shotgun (WGS) entry which is preliminary data.</text>
</comment>
<dbReference type="Pfam" id="PF22936">
    <property type="entry name" value="Pol_BBD"/>
    <property type="match status" value="1"/>
</dbReference>
<proteinExistence type="predicted"/>
<evidence type="ECO:0000313" key="4">
    <source>
        <dbReference type="Proteomes" id="UP000651452"/>
    </source>
</evidence>
<reference evidence="3" key="2">
    <citation type="submission" date="2020-09" db="EMBL/GenBank/DDBJ databases">
        <title>Reference genome assembly for Australian Ascochyta lentis isolate Al4.</title>
        <authorList>
            <person name="Lee R.C."/>
            <person name="Farfan-Caceres L.M."/>
            <person name="Debler J.W."/>
            <person name="Williams A.H."/>
            <person name="Henares B.M."/>
        </authorList>
    </citation>
    <scope>NUCLEOTIDE SEQUENCE</scope>
    <source>
        <strain evidence="3">Al4</strain>
    </source>
</reference>
<dbReference type="InterPro" id="IPR054722">
    <property type="entry name" value="PolX-like_BBD"/>
</dbReference>
<dbReference type="PANTHER" id="PTHR40628">
    <property type="entry name" value="CHROMO DOMAIN-CONTAINING PROTEIN"/>
    <property type="match status" value="1"/>
</dbReference>
<dbReference type="AlphaFoldDB" id="A0A8H7J0Y6"/>
<dbReference type="OrthoDB" id="4232400at2759"/>
<dbReference type="PANTHER" id="PTHR40628:SF1">
    <property type="entry name" value="CHROMO DOMAIN-CONTAINING PROTEIN"/>
    <property type="match status" value="1"/>
</dbReference>
<evidence type="ECO:0000313" key="3">
    <source>
        <dbReference type="EMBL" id="KAF9695884.1"/>
    </source>
</evidence>
<keyword evidence="4" id="KW-1185">Reference proteome</keyword>
<name>A0A8H7J0Y6_9PLEO</name>
<dbReference type="EMBL" id="RZGK01000010">
    <property type="protein sequence ID" value="KAF9695884.1"/>
    <property type="molecule type" value="Genomic_DNA"/>
</dbReference>
<organism evidence="3 4">
    <name type="scientific">Ascochyta lentis</name>
    <dbReference type="NCBI Taxonomy" id="205686"/>
    <lineage>
        <taxon>Eukaryota</taxon>
        <taxon>Fungi</taxon>
        <taxon>Dikarya</taxon>
        <taxon>Ascomycota</taxon>
        <taxon>Pezizomycotina</taxon>
        <taxon>Dothideomycetes</taxon>
        <taxon>Pleosporomycetidae</taxon>
        <taxon>Pleosporales</taxon>
        <taxon>Pleosporineae</taxon>
        <taxon>Didymellaceae</taxon>
        <taxon>Ascochyta</taxon>
    </lineage>
</organism>
<dbReference type="Proteomes" id="UP000651452">
    <property type="component" value="Unassembled WGS sequence"/>
</dbReference>
<gene>
    <name evidence="3" type="ORF">EKO04_006260</name>
</gene>
<protein>
    <recommendedName>
        <fullName evidence="2">Retrovirus-related Pol polyprotein from transposon TNT 1-94-like beta-barrel domain-containing protein</fullName>
    </recommendedName>
</protein>
<feature type="domain" description="Retrovirus-related Pol polyprotein from transposon TNT 1-94-like beta-barrel" evidence="2">
    <location>
        <begin position="58"/>
        <end position="142"/>
    </location>
</feature>
<feature type="region of interest" description="Disordered" evidence="1">
    <location>
        <begin position="184"/>
        <end position="229"/>
    </location>
</feature>
<reference evidence="3" key="1">
    <citation type="submission" date="2018-12" db="EMBL/GenBank/DDBJ databases">
        <authorList>
            <person name="Syme R.A."/>
            <person name="Farfan-Caceres L."/>
            <person name="Lichtenzveig J."/>
        </authorList>
    </citation>
    <scope>NUCLEOTIDE SEQUENCE</scope>
    <source>
        <strain evidence="3">Al4</strain>
    </source>
</reference>
<accession>A0A8H7J0Y6</accession>